<feature type="compositionally biased region" description="Pro residues" evidence="1">
    <location>
        <begin position="1017"/>
        <end position="1027"/>
    </location>
</feature>
<proteinExistence type="predicted"/>
<feature type="non-terminal residue" evidence="4">
    <location>
        <position position="1"/>
    </location>
</feature>
<protein>
    <recommendedName>
        <fullName evidence="3">Calcium-activated chloride channel N-terminal domain-containing protein</fullName>
    </recommendedName>
</protein>
<evidence type="ECO:0000313" key="4">
    <source>
        <dbReference type="EMBL" id="KAK7081460.1"/>
    </source>
</evidence>
<dbReference type="Proteomes" id="UP001381693">
    <property type="component" value="Unassembled WGS sequence"/>
</dbReference>
<keyword evidence="2" id="KW-0472">Membrane</keyword>
<feature type="region of interest" description="Disordered" evidence="1">
    <location>
        <begin position="961"/>
        <end position="1027"/>
    </location>
</feature>
<dbReference type="NCBIfam" id="NF041940">
    <property type="entry name" value="choice_anch_X"/>
    <property type="match status" value="1"/>
</dbReference>
<evidence type="ECO:0000256" key="1">
    <source>
        <dbReference type="SAM" id="MobiDB-lite"/>
    </source>
</evidence>
<dbReference type="PANTHER" id="PTHR16861">
    <property type="entry name" value="GLYCOPROTEIN 38"/>
    <property type="match status" value="1"/>
</dbReference>
<dbReference type="EMBL" id="JAXCGZ010004849">
    <property type="protein sequence ID" value="KAK7081460.1"/>
    <property type="molecule type" value="Genomic_DNA"/>
</dbReference>
<dbReference type="PANTHER" id="PTHR16861:SF4">
    <property type="entry name" value="SH3 DOMAIN PROTEIN (AFU_ORTHOLOGUE AFUA_1G13610)"/>
    <property type="match status" value="1"/>
</dbReference>
<keyword evidence="2" id="KW-1133">Transmembrane helix</keyword>
<feature type="compositionally biased region" description="Polar residues" evidence="1">
    <location>
        <begin position="865"/>
        <end position="885"/>
    </location>
</feature>
<keyword evidence="5" id="KW-1185">Reference proteome</keyword>
<dbReference type="AlphaFoldDB" id="A0AAN9AD02"/>
<dbReference type="InterPro" id="IPR013642">
    <property type="entry name" value="CLCA_N"/>
</dbReference>
<organism evidence="4 5">
    <name type="scientific">Halocaridina rubra</name>
    <name type="common">Hawaiian red shrimp</name>
    <dbReference type="NCBI Taxonomy" id="373956"/>
    <lineage>
        <taxon>Eukaryota</taxon>
        <taxon>Metazoa</taxon>
        <taxon>Ecdysozoa</taxon>
        <taxon>Arthropoda</taxon>
        <taxon>Crustacea</taxon>
        <taxon>Multicrustacea</taxon>
        <taxon>Malacostraca</taxon>
        <taxon>Eumalacostraca</taxon>
        <taxon>Eucarida</taxon>
        <taxon>Decapoda</taxon>
        <taxon>Pleocyemata</taxon>
        <taxon>Caridea</taxon>
        <taxon>Atyoidea</taxon>
        <taxon>Atyidae</taxon>
        <taxon>Halocaridina</taxon>
    </lineage>
</organism>
<accession>A0AAN9AD02</accession>
<reference evidence="4 5" key="1">
    <citation type="submission" date="2023-11" db="EMBL/GenBank/DDBJ databases">
        <title>Halocaridina rubra genome assembly.</title>
        <authorList>
            <person name="Smith C."/>
        </authorList>
    </citation>
    <scope>NUCLEOTIDE SEQUENCE [LARGE SCALE GENOMIC DNA]</scope>
    <source>
        <strain evidence="4">EP-1</strain>
        <tissue evidence="4">Whole</tissue>
    </source>
</reference>
<feature type="region of interest" description="Disordered" evidence="1">
    <location>
        <begin position="926"/>
        <end position="945"/>
    </location>
</feature>
<dbReference type="SUPFAM" id="SSF53300">
    <property type="entry name" value="vWA-like"/>
    <property type="match status" value="1"/>
</dbReference>
<evidence type="ECO:0000259" key="3">
    <source>
        <dbReference type="Pfam" id="PF08434"/>
    </source>
</evidence>
<feature type="transmembrane region" description="Helical" evidence="2">
    <location>
        <begin position="817"/>
        <end position="840"/>
    </location>
</feature>
<dbReference type="Pfam" id="PF08434">
    <property type="entry name" value="CLCA"/>
    <property type="match status" value="1"/>
</dbReference>
<dbReference type="GO" id="GO:0032991">
    <property type="term" value="C:protein-containing complex"/>
    <property type="evidence" value="ECO:0007669"/>
    <property type="project" value="UniProtKB-ARBA"/>
</dbReference>
<feature type="compositionally biased region" description="Polar residues" evidence="1">
    <location>
        <begin position="1002"/>
        <end position="1012"/>
    </location>
</feature>
<evidence type="ECO:0000256" key="2">
    <source>
        <dbReference type="SAM" id="Phobius"/>
    </source>
</evidence>
<dbReference type="Gene3D" id="2.60.40.10">
    <property type="entry name" value="Immunoglobulins"/>
    <property type="match status" value="1"/>
</dbReference>
<gene>
    <name evidence="4" type="ORF">SK128_012870</name>
</gene>
<feature type="region of interest" description="Disordered" evidence="1">
    <location>
        <begin position="865"/>
        <end position="905"/>
    </location>
</feature>
<evidence type="ECO:0000313" key="5">
    <source>
        <dbReference type="Proteomes" id="UP001381693"/>
    </source>
</evidence>
<feature type="domain" description="Calcium-activated chloride channel N-terminal" evidence="3">
    <location>
        <begin position="1"/>
        <end position="223"/>
    </location>
</feature>
<keyword evidence="2" id="KW-0812">Transmembrane</keyword>
<sequence>DMINRASILLHSATESKLYFSKVTILIPENWTSCGGLAIGPESELTFKDAHIRIQESHPVFVDNPWTEQPRGCGDPGNFIYFSDAFISGANQDLGSLGNVFVHEWAKFRWGVFEEYGHFRDSVFPSAFRNGSEWLPNYCTDQRVQGEFNGCGTENSEAECRFTPEAQQVNNATSSLLGTPFITSVDTFCNKDTHVRNAPTKHNLMCDKNSTWEVISRHSDIINAVGGAAGNTTYTIRKMMPNSLQDKLVFVLDVTKQMGAKLQRWEFLYNSVYNFIMYKAATGSQVGIVTFGNTLHNKSELLTLMDEEVRRSVAANIPQKVTNDAIKKVSLGLAAASEILNGSGKIILLTENLVENTQDTAEDLINAAEGVAVQPVFYPAISTVPIDIYVPLTSFHGLSPLIVEDKNAPGSGNVQNSENYFTLSQYIQLTGSSTLDEVSTGTCTILSSQLNCSFTIQISNSSSFNKDFIMEFLHDGRISTTYDVENLEPLGITHVDSSDTSETYKGNNLQDGSYTFTASINIGLSDDYVTKVVISAVPSVNASQLFIDISASEPLENLQYTSESAPVLYAKMSDGYRHVVYAKLVATIGSLYSNDSIKTSTLTMLDNGLGCDVTANDGIYSAYLLGITELGRVSISVTATDNNGSAKLVGASSLSRAAPVIPEGLTRACCGSSIDLTGVALESTGTFSIFTPPGLNAKTSGDVTLNYPPGIIRDLSAERNGEIVTLTFSASGEDFNVGSASSYLLDYGNDFSEPLNISKPAGALINTDVIISCDATYVFTVTAIDKDGQRSKPSNEARVFIGCDDIVDPNKGLTTGAIIGIAIACVVLLLVIILIIYLCLHRDNLDDNKVWKFLTCHCFKKNKSPIQHQGRSRTGNADVIRSNNAGPIREPQEYYGESRAVSSGLASGPVRNVEDLYRKPDLQAKWKARNTKEESSDDGGFEQHRQQQNYYQQQNVKMRDMGRNDHYNHPINQVGIPADNQENHYDLSSRSSLPSSHDNYGYSDTESYSNPQGKRPVVPPRKPVTQV</sequence>
<comment type="caution">
    <text evidence="4">The sequence shown here is derived from an EMBL/GenBank/DDBJ whole genome shotgun (WGS) entry which is preliminary data.</text>
</comment>
<dbReference type="Gene3D" id="3.40.50.410">
    <property type="entry name" value="von Willebrand factor, type A domain"/>
    <property type="match status" value="1"/>
</dbReference>
<dbReference type="InterPro" id="IPR013783">
    <property type="entry name" value="Ig-like_fold"/>
</dbReference>
<name>A0AAN9AD02_HALRR</name>
<dbReference type="CDD" id="cd00198">
    <property type="entry name" value="vWFA"/>
    <property type="match status" value="1"/>
</dbReference>
<dbReference type="InterPro" id="IPR036465">
    <property type="entry name" value="vWFA_dom_sf"/>
</dbReference>